<dbReference type="SUPFAM" id="SSF49785">
    <property type="entry name" value="Galactose-binding domain-like"/>
    <property type="match status" value="1"/>
</dbReference>
<dbReference type="EMBL" id="AP023322">
    <property type="protein sequence ID" value="BCI61927.1"/>
    <property type="molecule type" value="Genomic_DNA"/>
</dbReference>
<keyword evidence="1" id="KW-0378">Hydrolase</keyword>
<feature type="domain" description="Sialate O-acetylesterase" evidence="3">
    <location>
        <begin position="423"/>
        <end position="512"/>
    </location>
</feature>
<evidence type="ECO:0000256" key="2">
    <source>
        <dbReference type="SAM" id="SignalP"/>
    </source>
</evidence>
<dbReference type="SUPFAM" id="SSF52266">
    <property type="entry name" value="SGNH hydrolase"/>
    <property type="match status" value="1"/>
</dbReference>
<feature type="chain" id="PRO_5028908633" evidence="2">
    <location>
        <begin position="20"/>
        <end position="651"/>
    </location>
</feature>
<dbReference type="PANTHER" id="PTHR22901:SF0">
    <property type="entry name" value="SIALATE O-ACETYLESTERASE"/>
    <property type="match status" value="1"/>
</dbReference>
<organism evidence="4 5">
    <name type="scientific">Coprobacter secundus subsp. similis</name>
    <dbReference type="NCBI Taxonomy" id="2751153"/>
    <lineage>
        <taxon>Bacteria</taxon>
        <taxon>Pseudomonadati</taxon>
        <taxon>Bacteroidota</taxon>
        <taxon>Bacteroidia</taxon>
        <taxon>Bacteroidales</taxon>
        <taxon>Barnesiellaceae</taxon>
        <taxon>Coprobacter</taxon>
    </lineage>
</organism>
<proteinExistence type="predicted"/>
<feature type="signal peptide" evidence="2">
    <location>
        <begin position="1"/>
        <end position="19"/>
    </location>
</feature>
<dbReference type="InterPro" id="IPR005181">
    <property type="entry name" value="SASA"/>
</dbReference>
<dbReference type="GO" id="GO:0001681">
    <property type="term" value="F:sialate O-acetylesterase activity"/>
    <property type="evidence" value="ECO:0007669"/>
    <property type="project" value="InterPro"/>
</dbReference>
<protein>
    <submittedName>
        <fullName evidence="4">9-O-acetylesterase</fullName>
    </submittedName>
</protein>
<dbReference type="Proteomes" id="UP000594042">
    <property type="component" value="Chromosome"/>
</dbReference>
<evidence type="ECO:0000256" key="1">
    <source>
        <dbReference type="ARBA" id="ARBA00022801"/>
    </source>
</evidence>
<dbReference type="RefSeq" id="WP_200755406.1">
    <property type="nucleotide sequence ID" value="NZ_AP023322.1"/>
</dbReference>
<dbReference type="InterPro" id="IPR036514">
    <property type="entry name" value="SGNH_hydro_sf"/>
</dbReference>
<feature type="domain" description="Sialate O-acetylesterase" evidence="3">
    <location>
        <begin position="104"/>
        <end position="218"/>
    </location>
</feature>
<gene>
    <name evidence="4" type="ORF">Cop2CBH44_02800</name>
</gene>
<dbReference type="InterPro" id="IPR013783">
    <property type="entry name" value="Ig-like_fold"/>
</dbReference>
<keyword evidence="2" id="KW-0732">Signal</keyword>
<reference evidence="5" key="1">
    <citation type="submission" date="2020-07" db="EMBL/GenBank/DDBJ databases">
        <title>Complete genome sequencing of Coprobacter sp. strain 2CBH44.</title>
        <authorList>
            <person name="Sakamoto M."/>
            <person name="Murakami T."/>
            <person name="Mori H."/>
        </authorList>
    </citation>
    <scope>NUCLEOTIDE SEQUENCE [LARGE SCALE GENOMIC DNA]</scope>
    <source>
        <strain evidence="5">2CBH44</strain>
    </source>
</reference>
<dbReference type="AlphaFoldDB" id="A0A7G1HWC1"/>
<dbReference type="KEGG" id="copr:Cop2CBH44_02800"/>
<evidence type="ECO:0000259" key="3">
    <source>
        <dbReference type="Pfam" id="PF03629"/>
    </source>
</evidence>
<evidence type="ECO:0000313" key="5">
    <source>
        <dbReference type="Proteomes" id="UP000594042"/>
    </source>
</evidence>
<dbReference type="PANTHER" id="PTHR22901">
    <property type="entry name" value="SIALATE O-ACETYLESTERASE"/>
    <property type="match status" value="1"/>
</dbReference>
<dbReference type="InterPro" id="IPR039329">
    <property type="entry name" value="SIAE"/>
</dbReference>
<accession>A0A7G1HWC1</accession>
<keyword evidence="5" id="KW-1185">Reference proteome</keyword>
<name>A0A7G1HWC1_9BACT</name>
<dbReference type="Gene3D" id="3.40.50.1110">
    <property type="entry name" value="SGNH hydrolase"/>
    <property type="match status" value="2"/>
</dbReference>
<sequence>MKKLFILLCLCLVVGSARAKVTLPAIFTDNMVLQQKTQVTLYGKAAAGKKMTVTTGWDHEQYRFHSDAEGNWSVRIPTPEAGGPFDITISDGKKITLRNILIGEVWFCSGQSNMEMPVAGWGKVLNYEQEVAAADYPCIRLFQVKKATSLAPAADVASTMGGWQECSPASVPEFSALGYFFARRLWQELGIPVGVIDCTWGGTPAEAWTSYSTLKNVYGYVDEMRDLSRMNFDAAKMQERYISKMDNWRAGLLTDDRGYKDRRPYWCMPDYDDTRWEEMDLPGYWEGKGLKNFDGTVWFRRTVEIPAAWAGQDLTLSLAMIDDEDILYWNGEEAARGSGFTTPRLYTIPAKMVKPGKAVITVRVSDYGGEGGIHGKAEDMYLSSAQDKIPLAGKWKYDIGLSLAKYPIAPVSPVGSSSYPTVLYNAMVHPLVTFPVKGVIWYQGEANVGRAAEYTDLFQALIHDWRDKWNNPDMPFYFVQLANFMERVDGQEESPWPELREAQAKALCMEHTGMAVIYDIGEAGDIHPKNKQEVGRRLSLIALADTYGKDLTCSGPRYATYRVDGDRVEVEFSCTGGGLQAKGGELKGFVISGPDHRFHKAHAVISGNKVILSSPEVKYPVAVRYGWGNNIESTLYNAEGLPASPFRTDNW</sequence>
<dbReference type="InterPro" id="IPR008979">
    <property type="entry name" value="Galactose-bd-like_sf"/>
</dbReference>
<dbReference type="Gene3D" id="2.60.40.10">
    <property type="entry name" value="Immunoglobulins"/>
    <property type="match status" value="1"/>
</dbReference>
<evidence type="ECO:0000313" key="4">
    <source>
        <dbReference type="EMBL" id="BCI61927.1"/>
    </source>
</evidence>
<dbReference type="Pfam" id="PF03629">
    <property type="entry name" value="SASA"/>
    <property type="match status" value="2"/>
</dbReference>
<dbReference type="GO" id="GO:0005975">
    <property type="term" value="P:carbohydrate metabolic process"/>
    <property type="evidence" value="ECO:0007669"/>
    <property type="project" value="TreeGrafter"/>
</dbReference>